<accession>F3ZX10</accession>
<dbReference type="InterPro" id="IPR019874">
    <property type="entry name" value="RF_methyltr_PrmC"/>
</dbReference>
<feature type="domain" description="Methyltransferase small" evidence="6">
    <location>
        <begin position="97"/>
        <end position="192"/>
    </location>
</feature>
<reference evidence="9" key="1">
    <citation type="submission" date="2010-11" db="EMBL/GenBank/DDBJ databases">
        <title>The complete genome of Mahella australiensis DSM 15567.</title>
        <authorList>
            <consortium name="US DOE Joint Genome Institute (JGI-PGF)"/>
            <person name="Lucas S."/>
            <person name="Copeland A."/>
            <person name="Lapidus A."/>
            <person name="Bruce D."/>
            <person name="Goodwin L."/>
            <person name="Pitluck S."/>
            <person name="Kyrpides N."/>
            <person name="Mavromatis K."/>
            <person name="Pagani I."/>
            <person name="Ivanova N."/>
            <person name="Teshima H."/>
            <person name="Brettin T."/>
            <person name="Detter J.C."/>
            <person name="Han C."/>
            <person name="Tapia R."/>
            <person name="Land M."/>
            <person name="Hauser L."/>
            <person name="Markowitz V."/>
            <person name="Cheng J.-F."/>
            <person name="Hugenholtz P."/>
            <person name="Woyke T."/>
            <person name="Wu D."/>
            <person name="Spring S."/>
            <person name="Pukall R."/>
            <person name="Steenblock K."/>
            <person name="Schneider S."/>
            <person name="Klenk H.-P."/>
            <person name="Eisen J.A."/>
        </authorList>
    </citation>
    <scope>NUCLEOTIDE SEQUENCE [LARGE SCALE GENOMIC DNA]</scope>
    <source>
        <strain evidence="9">DSM 15567 / CIP 107919 / 50-1 BON</strain>
    </source>
</reference>
<dbReference type="NCBIfam" id="TIGR03534">
    <property type="entry name" value="RF_mod_PrmC"/>
    <property type="match status" value="1"/>
</dbReference>
<dbReference type="FunFam" id="3.40.50.150:FF:000053">
    <property type="entry name" value="Release factor glutamine methyltransferase"/>
    <property type="match status" value="1"/>
</dbReference>
<evidence type="ECO:0000256" key="1">
    <source>
        <dbReference type="ARBA" id="ARBA00022603"/>
    </source>
</evidence>
<evidence type="ECO:0000256" key="3">
    <source>
        <dbReference type="ARBA" id="ARBA00022691"/>
    </source>
</evidence>
<evidence type="ECO:0000256" key="2">
    <source>
        <dbReference type="ARBA" id="ARBA00022679"/>
    </source>
</evidence>
<keyword evidence="3 5" id="KW-0949">S-adenosyl-L-methionine</keyword>
<dbReference type="Gene3D" id="3.40.50.150">
    <property type="entry name" value="Vaccinia Virus protein VP39"/>
    <property type="match status" value="1"/>
</dbReference>
<dbReference type="Pfam" id="PF17827">
    <property type="entry name" value="PrmC_N"/>
    <property type="match status" value="1"/>
</dbReference>
<feature type="binding site" evidence="5">
    <location>
        <begin position="188"/>
        <end position="191"/>
    </location>
    <ligand>
        <name>substrate</name>
    </ligand>
</feature>
<evidence type="ECO:0000259" key="7">
    <source>
        <dbReference type="Pfam" id="PF17827"/>
    </source>
</evidence>
<dbReference type="PROSITE" id="PS00092">
    <property type="entry name" value="N6_MTASE"/>
    <property type="match status" value="1"/>
</dbReference>
<sequence>MDVARALEWGERMLRESGIDTARRDVEILLQELLDVDRSALYLDRSRALLPEQKIMFEQWIKQRCARMPLQYVLHKAWFMDMELYVDERVLIPRPETELLVEVVIKEAKGMSEPLQVLDIGTGSGAIAIALARHMSGCRVWAVDISPDALAVARINVGKYSLQQRVTLLEGNLFEPVKGMAFDIIVSNPPYIVRDDLIELEPEVRSEPEPALNGGDDGLDFYRKLCHAGELLKPHGFLALEIGYDQGQAVSDILKACGFKDIQVLKDFANMDRIVLAHKWK</sequence>
<dbReference type="STRING" id="697281.Mahau_0241"/>
<evidence type="ECO:0000313" key="9">
    <source>
        <dbReference type="Proteomes" id="UP000008457"/>
    </source>
</evidence>
<keyword evidence="1 5" id="KW-0489">Methyltransferase</keyword>
<dbReference type="Pfam" id="PF05175">
    <property type="entry name" value="MTS"/>
    <property type="match status" value="1"/>
</dbReference>
<organism evidence="8 9">
    <name type="scientific">Mahella australiensis (strain DSM 15567 / CIP 107919 / 50-1 BON)</name>
    <dbReference type="NCBI Taxonomy" id="697281"/>
    <lineage>
        <taxon>Bacteria</taxon>
        <taxon>Bacillati</taxon>
        <taxon>Bacillota</taxon>
        <taxon>Clostridia</taxon>
        <taxon>Thermoanaerobacterales</taxon>
        <taxon>Thermoanaerobacterales Family IV. Incertae Sedis</taxon>
        <taxon>Mahella</taxon>
    </lineage>
</organism>
<keyword evidence="9" id="KW-1185">Reference proteome</keyword>
<evidence type="ECO:0000313" key="8">
    <source>
        <dbReference type="EMBL" id="AEE95459.1"/>
    </source>
</evidence>
<dbReference type="InterPro" id="IPR004556">
    <property type="entry name" value="HemK-like"/>
</dbReference>
<dbReference type="PANTHER" id="PTHR18895">
    <property type="entry name" value="HEMK METHYLTRANSFERASE"/>
    <property type="match status" value="1"/>
</dbReference>
<dbReference type="InterPro" id="IPR007848">
    <property type="entry name" value="Small_mtfrase_dom"/>
</dbReference>
<dbReference type="InterPro" id="IPR029063">
    <property type="entry name" value="SAM-dependent_MTases_sf"/>
</dbReference>
<dbReference type="EC" id="2.1.1.297" evidence="5"/>
<comment type="catalytic activity">
    <reaction evidence="4 5">
        <text>L-glutaminyl-[peptide chain release factor] + S-adenosyl-L-methionine = N(5)-methyl-L-glutaminyl-[peptide chain release factor] + S-adenosyl-L-homocysteine + H(+)</text>
        <dbReference type="Rhea" id="RHEA:42896"/>
        <dbReference type="Rhea" id="RHEA-COMP:10271"/>
        <dbReference type="Rhea" id="RHEA-COMP:10272"/>
        <dbReference type="ChEBI" id="CHEBI:15378"/>
        <dbReference type="ChEBI" id="CHEBI:30011"/>
        <dbReference type="ChEBI" id="CHEBI:57856"/>
        <dbReference type="ChEBI" id="CHEBI:59789"/>
        <dbReference type="ChEBI" id="CHEBI:61891"/>
        <dbReference type="EC" id="2.1.1.297"/>
    </reaction>
</comment>
<dbReference type="RefSeq" id="WP_013779892.1">
    <property type="nucleotide sequence ID" value="NC_015520.1"/>
</dbReference>
<feature type="domain" description="Release factor glutamine methyltransferase N-terminal" evidence="7">
    <location>
        <begin position="6"/>
        <end position="74"/>
    </location>
</feature>
<keyword evidence="2 5" id="KW-0808">Transferase</keyword>
<dbReference type="KEGG" id="mas:Mahau_0241"/>
<dbReference type="InterPro" id="IPR040758">
    <property type="entry name" value="PrmC_N"/>
</dbReference>
<dbReference type="AlphaFoldDB" id="F3ZX10"/>
<evidence type="ECO:0000256" key="4">
    <source>
        <dbReference type="ARBA" id="ARBA00048391"/>
    </source>
</evidence>
<proteinExistence type="inferred from homology"/>
<comment type="similarity">
    <text evidence="5">Belongs to the protein N5-glutamine methyltransferase family. PrmC subfamily.</text>
</comment>
<dbReference type="InterPro" id="IPR050320">
    <property type="entry name" value="N5-glutamine_MTase"/>
</dbReference>
<dbReference type="SUPFAM" id="SSF53335">
    <property type="entry name" value="S-adenosyl-L-methionine-dependent methyltransferases"/>
    <property type="match status" value="1"/>
</dbReference>
<dbReference type="Proteomes" id="UP000008457">
    <property type="component" value="Chromosome"/>
</dbReference>
<dbReference type="eggNOG" id="COG2890">
    <property type="taxonomic scope" value="Bacteria"/>
</dbReference>
<dbReference type="GO" id="GO:0032259">
    <property type="term" value="P:methylation"/>
    <property type="evidence" value="ECO:0007669"/>
    <property type="project" value="UniProtKB-KW"/>
</dbReference>
<dbReference type="OrthoDB" id="9784805at2"/>
<dbReference type="GO" id="GO:0003676">
    <property type="term" value="F:nucleic acid binding"/>
    <property type="evidence" value="ECO:0007669"/>
    <property type="project" value="InterPro"/>
</dbReference>
<dbReference type="HOGENOM" id="CLU_018398_3_1_9"/>
<dbReference type="GO" id="GO:0102559">
    <property type="term" value="F:peptide chain release factor N(5)-glutamine methyltransferase activity"/>
    <property type="evidence" value="ECO:0007669"/>
    <property type="project" value="UniProtKB-EC"/>
</dbReference>
<dbReference type="EMBL" id="CP002360">
    <property type="protein sequence ID" value="AEE95459.1"/>
    <property type="molecule type" value="Genomic_DNA"/>
</dbReference>
<gene>
    <name evidence="5" type="primary">prmC</name>
    <name evidence="8" type="ordered locus">Mahau_0241</name>
</gene>
<evidence type="ECO:0000256" key="5">
    <source>
        <dbReference type="HAMAP-Rule" id="MF_02126"/>
    </source>
</evidence>
<reference evidence="8 9" key="2">
    <citation type="journal article" date="2011" name="Stand. Genomic Sci.">
        <title>Complete genome sequence of Mahella australiensis type strain (50-1 BON).</title>
        <authorList>
            <person name="Sikorski J."/>
            <person name="Teshima H."/>
            <person name="Nolan M."/>
            <person name="Lucas S."/>
            <person name="Hammon N."/>
            <person name="Deshpande S."/>
            <person name="Cheng J.F."/>
            <person name="Pitluck S."/>
            <person name="Liolios K."/>
            <person name="Pagani I."/>
            <person name="Ivanova N."/>
            <person name="Huntemann M."/>
            <person name="Mavromatis K."/>
            <person name="Ovchinikova G."/>
            <person name="Pati A."/>
            <person name="Tapia R."/>
            <person name="Han C."/>
            <person name="Goodwin L."/>
            <person name="Chen A."/>
            <person name="Palaniappan K."/>
            <person name="Land M."/>
            <person name="Hauser L."/>
            <person name="Ngatchou-Djao O.D."/>
            <person name="Rohde M."/>
            <person name="Pukall R."/>
            <person name="Spring S."/>
            <person name="Abt B."/>
            <person name="Goker M."/>
            <person name="Detter J.C."/>
            <person name="Woyke T."/>
            <person name="Bristow J."/>
            <person name="Markowitz V."/>
            <person name="Hugenholtz P."/>
            <person name="Eisen J.A."/>
            <person name="Kyrpides N.C."/>
            <person name="Klenk H.P."/>
            <person name="Lapidus A."/>
        </authorList>
    </citation>
    <scope>NUCLEOTIDE SEQUENCE [LARGE SCALE GENOMIC DNA]</scope>
    <source>
        <strain evidence="9">DSM 15567 / CIP 107919 / 50-1 BON</strain>
    </source>
</reference>
<dbReference type="PANTHER" id="PTHR18895:SF74">
    <property type="entry name" value="MTRF1L RELEASE FACTOR GLUTAMINE METHYLTRANSFERASE"/>
    <property type="match status" value="1"/>
</dbReference>
<evidence type="ECO:0000259" key="6">
    <source>
        <dbReference type="Pfam" id="PF05175"/>
    </source>
</evidence>
<name>F3ZX10_MAHA5</name>
<protein>
    <recommendedName>
        <fullName evidence="5">Release factor glutamine methyltransferase</fullName>
        <shortName evidence="5">RF MTase</shortName>
        <ecNumber evidence="5">2.1.1.297</ecNumber>
    </recommendedName>
    <alternativeName>
        <fullName evidence="5">N5-glutamine methyltransferase PrmC</fullName>
    </alternativeName>
    <alternativeName>
        <fullName evidence="5">Protein-(glutamine-N5) MTase PrmC</fullName>
    </alternativeName>
    <alternativeName>
        <fullName evidence="5">Protein-glutamine N-methyltransferase PrmC</fullName>
    </alternativeName>
</protein>
<dbReference type="CDD" id="cd02440">
    <property type="entry name" value="AdoMet_MTases"/>
    <property type="match status" value="1"/>
</dbReference>
<comment type="caution">
    <text evidence="5">Lacks conserved residue(s) required for the propagation of feature annotation.</text>
</comment>
<dbReference type="NCBIfam" id="TIGR00536">
    <property type="entry name" value="hemK_fam"/>
    <property type="match status" value="1"/>
</dbReference>
<feature type="binding site" evidence="5">
    <location>
        <position position="144"/>
    </location>
    <ligand>
        <name>S-adenosyl-L-methionine</name>
        <dbReference type="ChEBI" id="CHEBI:59789"/>
    </ligand>
</feature>
<dbReference type="Gene3D" id="1.10.8.10">
    <property type="entry name" value="DNA helicase RuvA subunit, C-terminal domain"/>
    <property type="match status" value="1"/>
</dbReference>
<feature type="binding site" evidence="5">
    <location>
        <begin position="121"/>
        <end position="125"/>
    </location>
    <ligand>
        <name>S-adenosyl-L-methionine</name>
        <dbReference type="ChEBI" id="CHEBI:59789"/>
    </ligand>
</feature>
<feature type="binding site" evidence="5">
    <location>
        <position position="188"/>
    </location>
    <ligand>
        <name>S-adenosyl-L-methionine</name>
        <dbReference type="ChEBI" id="CHEBI:59789"/>
    </ligand>
</feature>
<comment type="function">
    <text evidence="5">Methylates the class 1 translation termination release factors RF1/PrfA and RF2/PrfB on the glutamine residue of the universally conserved GGQ motif.</text>
</comment>
<dbReference type="HAMAP" id="MF_02126">
    <property type="entry name" value="RF_methyltr_PrmC"/>
    <property type="match status" value="1"/>
</dbReference>
<dbReference type="InterPro" id="IPR002052">
    <property type="entry name" value="DNA_methylase_N6_adenine_CS"/>
</dbReference>